<dbReference type="AlphaFoldDB" id="A0A9P0CT38"/>
<dbReference type="InterPro" id="IPR038441">
    <property type="entry name" value="THAP_Znf_sf"/>
</dbReference>
<feature type="domain" description="C2H2-type" evidence="12">
    <location>
        <begin position="541"/>
        <end position="568"/>
    </location>
</feature>
<dbReference type="Gene3D" id="6.20.210.20">
    <property type="entry name" value="THAP domain"/>
    <property type="match status" value="1"/>
</dbReference>
<dbReference type="InterPro" id="IPR050331">
    <property type="entry name" value="Zinc_finger"/>
</dbReference>
<comment type="subcellular location">
    <subcellularLocation>
        <location evidence="2">Nucleus</location>
    </subcellularLocation>
</comment>
<dbReference type="SMART" id="SM00355">
    <property type="entry name" value="ZnF_C2H2"/>
    <property type="match status" value="5"/>
</dbReference>
<dbReference type="InterPro" id="IPR006612">
    <property type="entry name" value="THAP_Znf"/>
</dbReference>
<accession>A0A9P0CT38</accession>
<keyword evidence="6 11" id="KW-0862">Zinc</keyword>
<dbReference type="SMART" id="SM00868">
    <property type="entry name" value="zf-AD"/>
    <property type="match status" value="1"/>
</dbReference>
<dbReference type="InterPro" id="IPR036236">
    <property type="entry name" value="Znf_C2H2_sf"/>
</dbReference>
<name>A0A9P0CT38_9CUCU</name>
<keyword evidence="3 11" id="KW-0479">Metal-binding</keyword>
<evidence type="ECO:0000256" key="2">
    <source>
        <dbReference type="ARBA" id="ARBA00004123"/>
    </source>
</evidence>
<keyword evidence="16" id="KW-1185">Reference proteome</keyword>
<dbReference type="SUPFAM" id="SSF57716">
    <property type="entry name" value="Glucocorticoid receptor-like (DNA-binding domain)"/>
    <property type="match status" value="2"/>
</dbReference>
<dbReference type="PROSITE" id="PS50157">
    <property type="entry name" value="ZINC_FINGER_C2H2_2"/>
    <property type="match status" value="3"/>
</dbReference>
<evidence type="ECO:0008006" key="17">
    <source>
        <dbReference type="Google" id="ProtNLM"/>
    </source>
</evidence>
<dbReference type="PROSITE" id="PS51915">
    <property type="entry name" value="ZAD"/>
    <property type="match status" value="1"/>
</dbReference>
<evidence type="ECO:0000256" key="3">
    <source>
        <dbReference type="ARBA" id="ARBA00022723"/>
    </source>
</evidence>
<dbReference type="SMART" id="SM00980">
    <property type="entry name" value="THAP"/>
    <property type="match status" value="1"/>
</dbReference>
<gene>
    <name evidence="15" type="ORF">PSYICH_LOCUS5280</name>
</gene>
<dbReference type="Gene3D" id="3.40.1800.20">
    <property type="match status" value="1"/>
</dbReference>
<dbReference type="GO" id="GO:0008270">
    <property type="term" value="F:zinc ion binding"/>
    <property type="evidence" value="ECO:0007669"/>
    <property type="project" value="UniProtKB-UniRule"/>
</dbReference>
<feature type="domain" description="C2H2-type" evidence="12">
    <location>
        <begin position="485"/>
        <end position="512"/>
    </location>
</feature>
<dbReference type="SMART" id="SM00692">
    <property type="entry name" value="DM3"/>
    <property type="match status" value="1"/>
</dbReference>
<sequence length="925" mass="106688">MFRIDLIDKDKSTVKIFPETLDQICRLCLKENGTTNIFLGTLAKNGKKYIDLISVLSVAKVQEDDGLPSKICNTCANKLYDFYMYKQQIETTQLLLCIALGKVMVQPAEQSKSSENSLQIKNKNLNIQNEIITIDDDDDDDNEINFGNKNASSSVDKENVQETNLNKTPNKIDRQTNTIPPFSKSSTGDSKFFNILSNKETQNIEDVMECRKENYSCILCNSNVNTHPGLNFYSFPLNIKRCNDWKRALKLGKIEHISPKTLHKNVHLCSRHFTRSMFYGKSKNKLKRTAVPTENTEDPRSKLKVTVQTENESHISDINEDTNTNDLLCNESLEISDDDVDDDDDDVVPIAIADHSYSKKITKNNNKVKKVIKVKEVKKEVKKEVRKEEVEEVKKEEVKKVKEKKSESTRFQCISFDEKGNKIYTCCFCLETFEDRLMYKKHKFKEYRKRRVNPKTRITCSMCGKLVSRDRLKAHMIIHGKERPHVCDICGKRYRSRSNLNDHTLTHKGIKNKVCELCGKSFYYACQLQVHLQRHSSEPSFMCHICGFFCSAKDSLKRHENNHLSGKEIPELVQNRRYFVKNDPFEFLSDELFIKNFRVNKELARFLITLLDPLLLPPSRRSAISKQLKVLVALNFFATGSYQSNVGSNVLCGGVSQSTVSRCVEEVCNALNNAIIFNKWVKFPQTIAELEQIRTDFFQQYNIPGIIGVIDCTHIAIIPPPRHNDAHIYVNRKDYHSLNVQLVCDINLKIININAKFPGSTGDVHIWNKSALSTAIKNLHQRRPEFYLIGDSEYPHRPWLHVPIPDAQEGTPEFRYNQAFRNARCLIERCNGLLKMRWRCLLKPRVLHHTPEKAGKITNACAVLHNMCIEYNVDVPPREEGDEEEIDFGIYHDCMDLQLIPGKNPDLQRARRNQQRIVNNYFGNI</sequence>
<evidence type="ECO:0000259" key="14">
    <source>
        <dbReference type="PROSITE" id="PS51915"/>
    </source>
</evidence>
<dbReference type="PANTHER" id="PTHR16515:SF49">
    <property type="entry name" value="GASTRULA ZINC FINGER PROTEIN XLCGF49.1-LIKE-RELATED"/>
    <property type="match status" value="1"/>
</dbReference>
<evidence type="ECO:0000313" key="16">
    <source>
        <dbReference type="Proteomes" id="UP001153636"/>
    </source>
</evidence>
<feature type="binding site" evidence="11">
    <location>
        <position position="25"/>
    </location>
    <ligand>
        <name>Zn(2+)</name>
        <dbReference type="ChEBI" id="CHEBI:29105"/>
    </ligand>
</feature>
<dbReference type="Pfam" id="PF07776">
    <property type="entry name" value="zf-AD"/>
    <property type="match status" value="1"/>
</dbReference>
<dbReference type="PROSITE" id="PS00028">
    <property type="entry name" value="ZINC_FINGER_C2H2_1"/>
    <property type="match status" value="3"/>
</dbReference>
<dbReference type="GO" id="GO:0032502">
    <property type="term" value="P:developmental process"/>
    <property type="evidence" value="ECO:0007669"/>
    <property type="project" value="UniProtKB-ARBA"/>
</dbReference>
<feature type="binding site" evidence="11">
    <location>
        <position position="75"/>
    </location>
    <ligand>
        <name>Zn(2+)</name>
        <dbReference type="ChEBI" id="CHEBI:29105"/>
    </ligand>
</feature>
<feature type="domain" description="C2H2-type" evidence="12">
    <location>
        <begin position="513"/>
        <end position="540"/>
    </location>
</feature>
<dbReference type="PROSITE" id="PS50950">
    <property type="entry name" value="ZF_THAP"/>
    <property type="match status" value="1"/>
</dbReference>
<dbReference type="OrthoDB" id="8193938at2759"/>
<evidence type="ECO:0000256" key="6">
    <source>
        <dbReference type="ARBA" id="ARBA00022833"/>
    </source>
</evidence>
<dbReference type="Gene3D" id="3.30.160.60">
    <property type="entry name" value="Classic Zinc Finger"/>
    <property type="match status" value="2"/>
</dbReference>
<dbReference type="FunFam" id="3.30.160.60:FF:000202">
    <property type="entry name" value="Zinc finger protein 574"/>
    <property type="match status" value="1"/>
</dbReference>
<dbReference type="Pfam" id="PF05485">
    <property type="entry name" value="THAP"/>
    <property type="match status" value="1"/>
</dbReference>
<reference evidence="15" key="1">
    <citation type="submission" date="2022-01" db="EMBL/GenBank/DDBJ databases">
        <authorList>
            <person name="King R."/>
        </authorList>
    </citation>
    <scope>NUCLEOTIDE SEQUENCE</scope>
</reference>
<organism evidence="15 16">
    <name type="scientific">Psylliodes chrysocephalus</name>
    <dbReference type="NCBI Taxonomy" id="3402493"/>
    <lineage>
        <taxon>Eukaryota</taxon>
        <taxon>Metazoa</taxon>
        <taxon>Ecdysozoa</taxon>
        <taxon>Arthropoda</taxon>
        <taxon>Hexapoda</taxon>
        <taxon>Insecta</taxon>
        <taxon>Pterygota</taxon>
        <taxon>Neoptera</taxon>
        <taxon>Endopterygota</taxon>
        <taxon>Coleoptera</taxon>
        <taxon>Polyphaga</taxon>
        <taxon>Cucujiformia</taxon>
        <taxon>Chrysomeloidea</taxon>
        <taxon>Chrysomelidae</taxon>
        <taxon>Galerucinae</taxon>
        <taxon>Alticini</taxon>
        <taxon>Psylliodes</taxon>
    </lineage>
</organism>
<dbReference type="InterPro" id="IPR013087">
    <property type="entry name" value="Znf_C2H2_type"/>
</dbReference>
<evidence type="ECO:0000256" key="5">
    <source>
        <dbReference type="ARBA" id="ARBA00022771"/>
    </source>
</evidence>
<evidence type="ECO:0000313" key="15">
    <source>
        <dbReference type="EMBL" id="CAH1104207.1"/>
    </source>
</evidence>
<feature type="binding site" evidence="11">
    <location>
        <position position="28"/>
    </location>
    <ligand>
        <name>Zn(2+)</name>
        <dbReference type="ChEBI" id="CHEBI:29105"/>
    </ligand>
</feature>
<evidence type="ECO:0000256" key="7">
    <source>
        <dbReference type="ARBA" id="ARBA00023125"/>
    </source>
</evidence>
<keyword evidence="5 9" id="KW-0863">Zinc-finger</keyword>
<evidence type="ECO:0000256" key="10">
    <source>
        <dbReference type="PROSITE-ProRule" id="PRU00309"/>
    </source>
</evidence>
<dbReference type="Proteomes" id="UP001153636">
    <property type="component" value="Chromosome 16"/>
</dbReference>
<evidence type="ECO:0000259" key="13">
    <source>
        <dbReference type="PROSITE" id="PS50950"/>
    </source>
</evidence>
<protein>
    <recommendedName>
        <fullName evidence="17">Nuclease HARBI1</fullName>
    </recommendedName>
</protein>
<dbReference type="Pfam" id="PF00096">
    <property type="entry name" value="zf-C2H2"/>
    <property type="match status" value="2"/>
</dbReference>
<evidence type="ECO:0000259" key="12">
    <source>
        <dbReference type="PROSITE" id="PS50157"/>
    </source>
</evidence>
<dbReference type="GO" id="GO:0003677">
    <property type="term" value="F:DNA binding"/>
    <property type="evidence" value="ECO:0007669"/>
    <property type="project" value="UniProtKB-UniRule"/>
</dbReference>
<evidence type="ECO:0000256" key="8">
    <source>
        <dbReference type="ARBA" id="ARBA00023242"/>
    </source>
</evidence>
<keyword evidence="4" id="KW-0677">Repeat</keyword>
<keyword evidence="8" id="KW-0539">Nucleus</keyword>
<feature type="domain" description="ZAD" evidence="14">
    <location>
        <begin position="23"/>
        <end position="99"/>
    </location>
</feature>
<dbReference type="InterPro" id="IPR012934">
    <property type="entry name" value="Znf_AD"/>
</dbReference>
<evidence type="ECO:0000256" key="4">
    <source>
        <dbReference type="ARBA" id="ARBA00022737"/>
    </source>
</evidence>
<dbReference type="GO" id="GO:0010468">
    <property type="term" value="P:regulation of gene expression"/>
    <property type="evidence" value="ECO:0007669"/>
    <property type="project" value="TreeGrafter"/>
</dbReference>
<comment type="cofactor">
    <cofactor evidence="1">
        <name>a divalent metal cation</name>
        <dbReference type="ChEBI" id="CHEBI:60240"/>
    </cofactor>
</comment>
<dbReference type="GO" id="GO:0005634">
    <property type="term" value="C:nucleus"/>
    <property type="evidence" value="ECO:0007669"/>
    <property type="project" value="UniProtKB-SubCell"/>
</dbReference>
<evidence type="ECO:0000256" key="1">
    <source>
        <dbReference type="ARBA" id="ARBA00001968"/>
    </source>
</evidence>
<evidence type="ECO:0000256" key="9">
    <source>
        <dbReference type="PROSITE-ProRule" id="PRU00042"/>
    </source>
</evidence>
<dbReference type="PANTHER" id="PTHR16515">
    <property type="entry name" value="PR DOMAIN ZINC FINGER PROTEIN"/>
    <property type="match status" value="1"/>
</dbReference>
<dbReference type="EMBL" id="OV651828">
    <property type="protein sequence ID" value="CAH1104207.1"/>
    <property type="molecule type" value="Genomic_DNA"/>
</dbReference>
<dbReference type="Pfam" id="PF13359">
    <property type="entry name" value="DDE_Tnp_4"/>
    <property type="match status" value="1"/>
</dbReference>
<dbReference type="SUPFAM" id="SSF57667">
    <property type="entry name" value="beta-beta-alpha zinc fingers"/>
    <property type="match status" value="2"/>
</dbReference>
<dbReference type="InterPro" id="IPR027806">
    <property type="entry name" value="HARBI1_dom"/>
</dbReference>
<feature type="domain" description="THAP-type" evidence="13">
    <location>
        <begin position="212"/>
        <end position="295"/>
    </location>
</feature>
<proteinExistence type="predicted"/>
<keyword evidence="7 10" id="KW-0238">DNA-binding</keyword>
<feature type="binding site" evidence="11">
    <location>
        <position position="72"/>
    </location>
    <ligand>
        <name>Zn(2+)</name>
        <dbReference type="ChEBI" id="CHEBI:29105"/>
    </ligand>
</feature>
<evidence type="ECO:0000256" key="11">
    <source>
        <dbReference type="PROSITE-ProRule" id="PRU01263"/>
    </source>
</evidence>